<feature type="transmembrane region" description="Helical" evidence="9">
    <location>
        <begin position="224"/>
        <end position="244"/>
    </location>
</feature>
<dbReference type="GO" id="GO:0055085">
    <property type="term" value="P:transmembrane transport"/>
    <property type="evidence" value="ECO:0007669"/>
    <property type="project" value="InterPro"/>
</dbReference>
<gene>
    <name evidence="10" type="ORF">H8S44_09645</name>
</gene>
<feature type="transmembrane region" description="Helical" evidence="9">
    <location>
        <begin position="256"/>
        <end position="272"/>
    </location>
</feature>
<organism evidence="10 11">
    <name type="scientific">Anaerosacchariphilus hominis</name>
    <dbReference type="NCBI Taxonomy" id="2763017"/>
    <lineage>
        <taxon>Bacteria</taxon>
        <taxon>Bacillati</taxon>
        <taxon>Bacillota</taxon>
        <taxon>Clostridia</taxon>
        <taxon>Lachnospirales</taxon>
        <taxon>Lachnospiraceae</taxon>
        <taxon>Anaerosacchariphilus</taxon>
    </lineage>
</organism>
<evidence type="ECO:0000256" key="1">
    <source>
        <dbReference type="ARBA" id="ARBA00022448"/>
    </source>
</evidence>
<dbReference type="AlphaFoldDB" id="A0A923LCK2"/>
<evidence type="ECO:0000256" key="8">
    <source>
        <dbReference type="ARBA" id="ARBA00023136"/>
    </source>
</evidence>
<keyword evidence="1" id="KW-0813">Transport</keyword>
<keyword evidence="2" id="KW-0597">Phosphoprotein</keyword>
<keyword evidence="6" id="KW-1278">Translocase</keyword>
<feature type="transmembrane region" description="Helical" evidence="9">
    <location>
        <begin position="121"/>
        <end position="139"/>
    </location>
</feature>
<evidence type="ECO:0000256" key="2">
    <source>
        <dbReference type="ARBA" id="ARBA00022553"/>
    </source>
</evidence>
<dbReference type="GO" id="GO:0005886">
    <property type="term" value="C:plasma membrane"/>
    <property type="evidence" value="ECO:0007669"/>
    <property type="project" value="TreeGrafter"/>
</dbReference>
<keyword evidence="7 9" id="KW-1133">Transmembrane helix</keyword>
<dbReference type="EMBL" id="JACOOR010000005">
    <property type="protein sequence ID" value="MBC5660034.1"/>
    <property type="molecule type" value="Genomic_DNA"/>
</dbReference>
<dbReference type="RefSeq" id="WP_186873482.1">
    <property type="nucleotide sequence ID" value="NZ_JACOOR010000005.1"/>
</dbReference>
<comment type="caution">
    <text evidence="10">The sequence shown here is derived from an EMBL/GenBank/DDBJ whole genome shotgun (WGS) entry which is preliminary data.</text>
</comment>
<dbReference type="Proteomes" id="UP000649345">
    <property type="component" value="Unassembled WGS sequence"/>
</dbReference>
<keyword evidence="5 9" id="KW-0812">Transmembrane</keyword>
<evidence type="ECO:0000313" key="10">
    <source>
        <dbReference type="EMBL" id="MBC5660034.1"/>
    </source>
</evidence>
<dbReference type="PANTHER" id="PTHR30578:SF0">
    <property type="entry name" value="ION-TRANSLOCATING OXIDOREDUCTASE COMPLEX SUBUNIT D"/>
    <property type="match status" value="1"/>
</dbReference>
<evidence type="ECO:0000256" key="9">
    <source>
        <dbReference type="SAM" id="Phobius"/>
    </source>
</evidence>
<feature type="transmembrane region" description="Helical" evidence="9">
    <location>
        <begin position="201"/>
        <end position="218"/>
    </location>
</feature>
<dbReference type="Pfam" id="PF03116">
    <property type="entry name" value="NQR2_RnfD_RnfE"/>
    <property type="match status" value="1"/>
</dbReference>
<keyword evidence="4" id="KW-0288">FMN</keyword>
<keyword evidence="3" id="KW-0285">Flavoprotein</keyword>
<feature type="transmembrane region" description="Helical" evidence="9">
    <location>
        <begin position="80"/>
        <end position="109"/>
    </location>
</feature>
<evidence type="ECO:0000313" key="11">
    <source>
        <dbReference type="Proteomes" id="UP000649345"/>
    </source>
</evidence>
<proteinExistence type="predicted"/>
<protein>
    <submittedName>
        <fullName evidence="10">RnfABCDGE type electron transport complex subunit D</fullName>
    </submittedName>
</protein>
<evidence type="ECO:0000256" key="3">
    <source>
        <dbReference type="ARBA" id="ARBA00022630"/>
    </source>
</evidence>
<feature type="transmembrane region" description="Helical" evidence="9">
    <location>
        <begin position="174"/>
        <end position="194"/>
    </location>
</feature>
<keyword evidence="11" id="KW-1185">Reference proteome</keyword>
<accession>A0A923LCK2</accession>
<name>A0A923LCK2_9FIRM</name>
<sequence length="315" mass="33780">MEEKKYRWMFPHVKGTMTTAGMMRMVLLALLPAAVFGTFHFGFRALLHMVVCLVTCVLTEFTFEAFADRPLAVTDGSAAVTGMLLALLLPVGAPLWMGFLGGVFAIAVIKMPIGGLGKNRLNPALSACAVLMLAFPGYMKDYSFGTYGAKTLLGQLLQGQTVDPFSMLWGGTNGSIGAASALMLLVGALILLGAGVIRLRIPAAVTAAFTLTLFLFSGRGVDQLFFTTQILGGGFFLVTFFMATDTVTSPITSGGQILYGVLIGILAGIFRLCKVEEGVIYAVLIANLVVPFLEEFTVPKAFGYRKMVRVSQKRR</sequence>
<evidence type="ECO:0000256" key="7">
    <source>
        <dbReference type="ARBA" id="ARBA00022989"/>
    </source>
</evidence>
<evidence type="ECO:0000256" key="5">
    <source>
        <dbReference type="ARBA" id="ARBA00022692"/>
    </source>
</evidence>
<dbReference type="InterPro" id="IPR004338">
    <property type="entry name" value="NqrB/RnfD"/>
</dbReference>
<evidence type="ECO:0000256" key="6">
    <source>
        <dbReference type="ARBA" id="ARBA00022967"/>
    </source>
</evidence>
<dbReference type="PANTHER" id="PTHR30578">
    <property type="entry name" value="ELECTRON TRANSPORT COMPLEX PROTEIN RNFD"/>
    <property type="match status" value="1"/>
</dbReference>
<feature type="transmembrane region" description="Helical" evidence="9">
    <location>
        <begin position="278"/>
        <end position="298"/>
    </location>
</feature>
<keyword evidence="8 9" id="KW-0472">Membrane</keyword>
<evidence type="ECO:0000256" key="4">
    <source>
        <dbReference type="ARBA" id="ARBA00022643"/>
    </source>
</evidence>
<reference evidence="10" key="1">
    <citation type="submission" date="2020-08" db="EMBL/GenBank/DDBJ databases">
        <title>Genome public.</title>
        <authorList>
            <person name="Liu C."/>
            <person name="Sun Q."/>
        </authorList>
    </citation>
    <scope>NUCLEOTIDE SEQUENCE</scope>
    <source>
        <strain evidence="10">NSJ-68</strain>
    </source>
</reference>